<proteinExistence type="predicted"/>
<dbReference type="AlphaFoldDB" id="A0A0E9UJI0"/>
<sequence length="42" mass="4668">MTLRGTSTADMLEEQTEVCTSDFQGLRLQELTKHSGAQPKTK</sequence>
<name>A0A0E9UJI0_ANGAN</name>
<organism evidence="1">
    <name type="scientific">Anguilla anguilla</name>
    <name type="common">European freshwater eel</name>
    <name type="synonym">Muraena anguilla</name>
    <dbReference type="NCBI Taxonomy" id="7936"/>
    <lineage>
        <taxon>Eukaryota</taxon>
        <taxon>Metazoa</taxon>
        <taxon>Chordata</taxon>
        <taxon>Craniata</taxon>
        <taxon>Vertebrata</taxon>
        <taxon>Euteleostomi</taxon>
        <taxon>Actinopterygii</taxon>
        <taxon>Neopterygii</taxon>
        <taxon>Teleostei</taxon>
        <taxon>Anguilliformes</taxon>
        <taxon>Anguillidae</taxon>
        <taxon>Anguilla</taxon>
    </lineage>
</organism>
<protein>
    <submittedName>
        <fullName evidence="1">Uncharacterized protein</fullName>
    </submittedName>
</protein>
<accession>A0A0E9UJI0</accession>
<reference evidence="1" key="2">
    <citation type="journal article" date="2015" name="Fish Shellfish Immunol.">
        <title>Early steps in the European eel (Anguilla anguilla)-Vibrio vulnificus interaction in the gills: Role of the RtxA13 toxin.</title>
        <authorList>
            <person name="Callol A."/>
            <person name="Pajuelo D."/>
            <person name="Ebbesson L."/>
            <person name="Teles M."/>
            <person name="MacKenzie S."/>
            <person name="Amaro C."/>
        </authorList>
    </citation>
    <scope>NUCLEOTIDE SEQUENCE</scope>
</reference>
<reference evidence="1" key="1">
    <citation type="submission" date="2014-11" db="EMBL/GenBank/DDBJ databases">
        <authorList>
            <person name="Amaro Gonzalez C."/>
        </authorList>
    </citation>
    <scope>NUCLEOTIDE SEQUENCE</scope>
</reference>
<dbReference type="EMBL" id="GBXM01042655">
    <property type="protein sequence ID" value="JAH65922.1"/>
    <property type="molecule type" value="Transcribed_RNA"/>
</dbReference>
<evidence type="ECO:0000313" key="1">
    <source>
        <dbReference type="EMBL" id="JAH65922.1"/>
    </source>
</evidence>